<reference evidence="2" key="1">
    <citation type="submission" date="2019-07" db="EMBL/GenBank/DDBJ databases">
        <title>Chitinimonas sp. nov., isolated from Ny-Alesund, arctica soil.</title>
        <authorList>
            <person name="Xu Q."/>
            <person name="Peng F."/>
        </authorList>
    </citation>
    <scope>NUCLEOTIDE SEQUENCE [LARGE SCALE GENOMIC DNA]</scope>
    <source>
        <strain evidence="2">R3-44</strain>
    </source>
</reference>
<dbReference type="RefSeq" id="WP_144279652.1">
    <property type="nucleotide sequence ID" value="NZ_CP041730.1"/>
</dbReference>
<name>A0A516SJD0_9NEIS</name>
<gene>
    <name evidence="1" type="ORF">FNU76_18980</name>
</gene>
<evidence type="ECO:0000313" key="1">
    <source>
        <dbReference type="EMBL" id="QDQ28265.1"/>
    </source>
</evidence>
<proteinExistence type="predicted"/>
<dbReference type="AlphaFoldDB" id="A0A516SJD0"/>
<accession>A0A516SJD0</accession>
<dbReference type="Proteomes" id="UP000317550">
    <property type="component" value="Chromosome"/>
</dbReference>
<sequence length="244" mass="27626">MLKGKIASMAASRLFQYGAAFGLTICSSLASSVPSVKPDVSEIGTPFQTDVWSGEEAKVHPSLREQVACSKHIVSAKLKNVRYFHGSSLYEGRDIKNSNITSGFRMIYGAFEINDVLKSSTMKPKQEIIIELPFPEFYLERKWGFDKPKGVDFAGREKWLMPFFEKENVFFLEERKELSLLQLSGEFTEVGFFPFSVSYWDGITPAEGQKNVAQEIIEQKGKNTSSACKKYVARYLKTHRLFAL</sequence>
<dbReference type="EMBL" id="CP041730">
    <property type="protein sequence ID" value="QDQ28265.1"/>
    <property type="molecule type" value="Genomic_DNA"/>
</dbReference>
<dbReference type="KEGG" id="cari:FNU76_18980"/>
<evidence type="ECO:0000313" key="2">
    <source>
        <dbReference type="Proteomes" id="UP000317550"/>
    </source>
</evidence>
<protein>
    <submittedName>
        <fullName evidence="1">Uncharacterized protein</fullName>
    </submittedName>
</protein>
<organism evidence="1 2">
    <name type="scientific">Chitinimonas arctica</name>
    <dbReference type="NCBI Taxonomy" id="2594795"/>
    <lineage>
        <taxon>Bacteria</taxon>
        <taxon>Pseudomonadati</taxon>
        <taxon>Pseudomonadota</taxon>
        <taxon>Betaproteobacteria</taxon>
        <taxon>Neisseriales</taxon>
        <taxon>Chitinibacteraceae</taxon>
        <taxon>Chitinimonas</taxon>
    </lineage>
</organism>
<keyword evidence="2" id="KW-1185">Reference proteome</keyword>